<dbReference type="InterPro" id="IPR039968">
    <property type="entry name" value="BcerS-like"/>
</dbReference>
<reference evidence="1" key="1">
    <citation type="journal article" date="2020" name="mSystems">
        <title>Genome- and Community-Level Interaction Insights into Carbon Utilization and Element Cycling Functions of Hydrothermarchaeota in Hydrothermal Sediment.</title>
        <authorList>
            <person name="Zhou Z."/>
            <person name="Liu Y."/>
            <person name="Xu W."/>
            <person name="Pan J."/>
            <person name="Luo Z.H."/>
            <person name="Li M."/>
        </authorList>
    </citation>
    <scope>NUCLEOTIDE SEQUENCE [LARGE SCALE GENOMIC DNA]</scope>
    <source>
        <strain evidence="1">SpSt-769</strain>
    </source>
</reference>
<gene>
    <name evidence="1" type="ORF">ENV54_06475</name>
</gene>
<keyword evidence="1" id="KW-0012">Acyltransferase</keyword>
<name>A0A7C4ARL7_9BACT</name>
<dbReference type="PANTHER" id="PTHR41368:SF1">
    <property type="entry name" value="PROTEIN YGHO"/>
    <property type="match status" value="1"/>
</dbReference>
<comment type="caution">
    <text evidence="1">The sequence shown here is derived from an EMBL/GenBank/DDBJ whole genome shotgun (WGS) entry which is preliminary data.</text>
</comment>
<dbReference type="SUPFAM" id="SSF55729">
    <property type="entry name" value="Acyl-CoA N-acyltransferases (Nat)"/>
    <property type="match status" value="1"/>
</dbReference>
<keyword evidence="1" id="KW-0808">Transferase</keyword>
<dbReference type="PANTHER" id="PTHR41368">
    <property type="entry name" value="PROTEIN YGHO"/>
    <property type="match status" value="1"/>
</dbReference>
<accession>A0A7C4ARL7</accession>
<dbReference type="Gene3D" id="3.40.630.30">
    <property type="match status" value="1"/>
</dbReference>
<dbReference type="EMBL" id="DTGT01000198">
    <property type="protein sequence ID" value="HGH60926.1"/>
    <property type="molecule type" value="Genomic_DNA"/>
</dbReference>
<protein>
    <submittedName>
        <fullName evidence="1">Acyl-CoA N-acyltransferase</fullName>
    </submittedName>
</protein>
<sequence>MSTVAIAQVEHPNDIKEFIELPWKIYQNYPNWVPPLKKYMRRLLDEQSHPYWEFASRKLFLARRNGQTVGRIAAIVDTRFNRYQKTGAGIWGFFECENDPEAAQALFSAAGDWAASQGMTYLLGPFCPSTNYEIGMLIEGFEHLATFMMPFNPPYYVELAETCHLMKEKDLLSFIVDRSWEYPQWMLNIAEKLNNDARFSVRTPSRSTDRVEDVVALIRKIYDECWADNWGFVPATEGEVQELAKELERFADEDLIFFIYFNEEPIGAALMVPDVNPLLKRLNGKIGILGPLKYLLFKKEIRGVRGLLLGIKREYQDMGVPFFLLYHALDRTKNKQQYQYLELGWNLEDNHDINQLEMDGGAKLFKKYRIYRKNLMDRW</sequence>
<evidence type="ECO:0000313" key="1">
    <source>
        <dbReference type="EMBL" id="HGH60926.1"/>
    </source>
</evidence>
<dbReference type="AlphaFoldDB" id="A0A7C4ARL7"/>
<organism evidence="1">
    <name type="scientific">Desulfomonile tiedjei</name>
    <dbReference type="NCBI Taxonomy" id="2358"/>
    <lineage>
        <taxon>Bacteria</taxon>
        <taxon>Pseudomonadati</taxon>
        <taxon>Thermodesulfobacteriota</taxon>
        <taxon>Desulfomonilia</taxon>
        <taxon>Desulfomonilales</taxon>
        <taxon>Desulfomonilaceae</taxon>
        <taxon>Desulfomonile</taxon>
    </lineage>
</organism>
<dbReference type="GO" id="GO:0016746">
    <property type="term" value="F:acyltransferase activity"/>
    <property type="evidence" value="ECO:0007669"/>
    <property type="project" value="UniProtKB-KW"/>
</dbReference>
<dbReference type="InterPro" id="IPR016181">
    <property type="entry name" value="Acyl_CoA_acyltransferase"/>
</dbReference>
<proteinExistence type="predicted"/>